<comment type="caution">
    <text evidence="2">The sequence shown here is derived from an EMBL/GenBank/DDBJ whole genome shotgun (WGS) entry which is preliminary data.</text>
</comment>
<feature type="transmembrane region" description="Helical" evidence="1">
    <location>
        <begin position="6"/>
        <end position="31"/>
    </location>
</feature>
<keyword evidence="1" id="KW-0472">Membrane</keyword>
<keyword evidence="1" id="KW-1133">Transmembrane helix</keyword>
<evidence type="ECO:0000313" key="2">
    <source>
        <dbReference type="EMBL" id="MEI5907154.1"/>
    </source>
</evidence>
<dbReference type="Proteomes" id="UP001312865">
    <property type="component" value="Unassembled WGS sequence"/>
</dbReference>
<feature type="transmembrane region" description="Helical" evidence="1">
    <location>
        <begin position="134"/>
        <end position="156"/>
    </location>
</feature>
<keyword evidence="1" id="KW-0812">Transmembrane</keyword>
<feature type="transmembrane region" description="Helical" evidence="1">
    <location>
        <begin position="70"/>
        <end position="93"/>
    </location>
</feature>
<organism evidence="2 3">
    <name type="scientific">Bacillus spongiae</name>
    <dbReference type="NCBI Taxonomy" id="2683610"/>
    <lineage>
        <taxon>Bacteria</taxon>
        <taxon>Bacillati</taxon>
        <taxon>Bacillota</taxon>
        <taxon>Bacilli</taxon>
        <taxon>Bacillales</taxon>
        <taxon>Bacillaceae</taxon>
        <taxon>Bacillus</taxon>
    </lineage>
</organism>
<proteinExistence type="predicted"/>
<dbReference type="EMBL" id="JBBAXC010000006">
    <property type="protein sequence ID" value="MEI5907154.1"/>
    <property type="molecule type" value="Genomic_DNA"/>
</dbReference>
<feature type="transmembrane region" description="Helical" evidence="1">
    <location>
        <begin position="163"/>
        <end position="184"/>
    </location>
</feature>
<evidence type="ECO:0008006" key="4">
    <source>
        <dbReference type="Google" id="ProtNLM"/>
    </source>
</evidence>
<name>A0ABU8HD79_9BACI</name>
<dbReference type="RefSeq" id="WP_336586592.1">
    <property type="nucleotide sequence ID" value="NZ_JBBAXC010000006.1"/>
</dbReference>
<feature type="transmembrane region" description="Helical" evidence="1">
    <location>
        <begin position="100"/>
        <end position="122"/>
    </location>
</feature>
<gene>
    <name evidence="2" type="ORF">WAK64_08805</name>
</gene>
<feature type="transmembrane region" description="Helical" evidence="1">
    <location>
        <begin position="38"/>
        <end position="58"/>
    </location>
</feature>
<protein>
    <recommendedName>
        <fullName evidence="4">DUF4203 domain-containing protein</fullName>
    </recommendedName>
</protein>
<sequence length="221" mass="23731">MVSEEMQLTALLIVLAIGVIIASITMVLSFVKDNRICCLGGGFAFGLLSSALGFLIWTVIEVTSGEFEEIFTLISILILFVMTAFVSVFTLLSTIKKKEFCCLGGGIAFTGIGFGIGLIFSVLDRIVGDIGEVFFFLLIILFFVVLTVALLVTVISLKKRQDLCCFAGVLAIAGVALGIISIILVDNEEFIAGLVSLINPIVLFVVLGVLLFFVKNNNKSN</sequence>
<accession>A0ABU8HD79</accession>
<reference evidence="2 3" key="1">
    <citation type="journal article" date="2018" name="J. Microbiol.">
        <title>Bacillus spongiae sp. nov., isolated from sponge of Jeju Island.</title>
        <authorList>
            <person name="Lee G.E."/>
            <person name="Im W.T."/>
            <person name="Park J.S."/>
        </authorList>
    </citation>
    <scope>NUCLEOTIDE SEQUENCE [LARGE SCALE GENOMIC DNA]</scope>
    <source>
        <strain evidence="2 3">135PIL107-10</strain>
    </source>
</reference>
<evidence type="ECO:0000256" key="1">
    <source>
        <dbReference type="SAM" id="Phobius"/>
    </source>
</evidence>
<evidence type="ECO:0000313" key="3">
    <source>
        <dbReference type="Proteomes" id="UP001312865"/>
    </source>
</evidence>
<feature type="transmembrane region" description="Helical" evidence="1">
    <location>
        <begin position="190"/>
        <end position="214"/>
    </location>
</feature>
<keyword evidence="3" id="KW-1185">Reference proteome</keyword>